<keyword evidence="2" id="KW-1185">Reference proteome</keyword>
<name>A0A3N1CXU3_9ACTN</name>
<accession>A0A3N1CXU3</accession>
<evidence type="ECO:0000313" key="2">
    <source>
        <dbReference type="Proteomes" id="UP000272400"/>
    </source>
</evidence>
<organism evidence="1 2">
    <name type="scientific">Actinocorallia herbida</name>
    <dbReference type="NCBI Taxonomy" id="58109"/>
    <lineage>
        <taxon>Bacteria</taxon>
        <taxon>Bacillati</taxon>
        <taxon>Actinomycetota</taxon>
        <taxon>Actinomycetes</taxon>
        <taxon>Streptosporangiales</taxon>
        <taxon>Thermomonosporaceae</taxon>
        <taxon>Actinocorallia</taxon>
    </lineage>
</organism>
<sequence length="591" mass="63139">MPDELTFADHLRPGLPSGDYRIEVRQAVSTEASPFTAARDFTVAGERFALPPALVRAVFPPDGSLGDHANTLPHLVVDRATLPWEREPGGPGTRPWLVLLVFDGAERPEPKSVTLGALSGGGAHIPVPAHERHETPADPVTVIDVPRELLARIMPSTEDLAFLAHVRRTSDGADTAVVLGHRLPGAGTASTAHLVSVEGRYGPGGFDLGPDRPGALVRLVTLASWRFSCLDPAHTFPRLARALADRGGPFRLPDSGDPKADGFLRQGHVPVRHRLRQGGRTVSWYRGPFVTGFQPVGGPRPVRAADQLLRYHPEAGMFDGSHAAAWQLGRLVALQHTATATALYGWKRRRAQRLRRAVLEGHPLAVAEIDVVPPPGVLALLADLAALRGVPLRYLVPDERLLPPESLRFFRLDRQWIGHLVDGAASIGRLTSADAEADAAHPMPVNIPDTSGVLLRSDLVAGYPDLVVTAYDAAGNPLPPTRTDRLSPSTLLCLFGGLLARLDLAQRPEALHFAVEMPTDDSVTKTPRAPGAAPLPALPLGAARTVPVATLAARLAEALSHRDFGPAAFAAQMIETAERVTFFTEGHPGGA</sequence>
<gene>
    <name evidence="1" type="ORF">EDD29_3667</name>
</gene>
<dbReference type="OrthoDB" id="4846903at2"/>
<dbReference type="AlphaFoldDB" id="A0A3N1CXU3"/>
<comment type="caution">
    <text evidence="1">The sequence shown here is derived from an EMBL/GenBank/DDBJ whole genome shotgun (WGS) entry which is preliminary data.</text>
</comment>
<evidence type="ECO:0000313" key="1">
    <source>
        <dbReference type="EMBL" id="ROO86104.1"/>
    </source>
</evidence>
<protein>
    <submittedName>
        <fullName evidence="1">Uncharacterized protein</fullName>
    </submittedName>
</protein>
<dbReference type="EMBL" id="RJKE01000001">
    <property type="protein sequence ID" value="ROO86104.1"/>
    <property type="molecule type" value="Genomic_DNA"/>
</dbReference>
<dbReference type="Proteomes" id="UP000272400">
    <property type="component" value="Unassembled WGS sequence"/>
</dbReference>
<proteinExistence type="predicted"/>
<dbReference type="RefSeq" id="WP_123665536.1">
    <property type="nucleotide sequence ID" value="NZ_RJKE01000001.1"/>
</dbReference>
<reference evidence="1 2" key="1">
    <citation type="submission" date="2018-11" db="EMBL/GenBank/DDBJ databases">
        <title>Sequencing the genomes of 1000 actinobacteria strains.</title>
        <authorList>
            <person name="Klenk H.-P."/>
        </authorList>
    </citation>
    <scope>NUCLEOTIDE SEQUENCE [LARGE SCALE GENOMIC DNA]</scope>
    <source>
        <strain evidence="1 2">DSM 44254</strain>
    </source>
</reference>